<feature type="compositionally biased region" description="Polar residues" evidence="1">
    <location>
        <begin position="82"/>
        <end position="96"/>
    </location>
</feature>
<name>U5QJB9_GLOK1</name>
<keyword evidence="4" id="KW-1185">Reference proteome</keyword>
<feature type="signal peptide" evidence="2">
    <location>
        <begin position="1"/>
        <end position="23"/>
    </location>
</feature>
<evidence type="ECO:0000313" key="4">
    <source>
        <dbReference type="Proteomes" id="UP000017396"/>
    </source>
</evidence>
<proteinExistence type="predicted"/>
<evidence type="ECO:0000313" key="3">
    <source>
        <dbReference type="EMBL" id="AGY57719.1"/>
    </source>
</evidence>
<sequence length="137" mass="15419">MSRALFAAILTGGALSLAPAAYADRIVIPVFQNQTAINNGSQGQYAGGGYGNTSQTGVLNQSNQQSQAVNVYVPDDFHGSVRTTYVNRPIGNNPNFNPGERRDRIQDWRDARQDRRDVRQDRREDRRDNRGWPQGRW</sequence>
<evidence type="ECO:0000256" key="2">
    <source>
        <dbReference type="SAM" id="SignalP"/>
    </source>
</evidence>
<accession>U5QJB9</accession>
<dbReference type="RefSeq" id="WP_023172823.1">
    <property type="nucleotide sequence ID" value="NC_022600.1"/>
</dbReference>
<protein>
    <submittedName>
        <fullName evidence="3">Uncharacterized protein</fullName>
    </submittedName>
</protein>
<dbReference type="eggNOG" id="ENOG502ZQE4">
    <property type="taxonomic scope" value="Bacteria"/>
</dbReference>
<keyword evidence="2" id="KW-0732">Signal</keyword>
<dbReference type="AlphaFoldDB" id="U5QJB9"/>
<gene>
    <name evidence="3" type="ORF">GKIL_1473</name>
</gene>
<evidence type="ECO:0000256" key="1">
    <source>
        <dbReference type="SAM" id="MobiDB-lite"/>
    </source>
</evidence>
<feature type="chain" id="PRO_5004663778" evidence="2">
    <location>
        <begin position="24"/>
        <end position="137"/>
    </location>
</feature>
<dbReference type="STRING" id="1183438.GKIL_1473"/>
<dbReference type="Proteomes" id="UP000017396">
    <property type="component" value="Chromosome"/>
</dbReference>
<dbReference type="KEGG" id="glj:GKIL_1473"/>
<feature type="compositionally biased region" description="Basic and acidic residues" evidence="1">
    <location>
        <begin position="99"/>
        <end position="130"/>
    </location>
</feature>
<dbReference type="EMBL" id="CP003587">
    <property type="protein sequence ID" value="AGY57719.1"/>
    <property type="molecule type" value="Genomic_DNA"/>
</dbReference>
<reference evidence="3 4" key="1">
    <citation type="journal article" date="2013" name="PLoS ONE">
        <title>Cultivation and Complete Genome Sequencing of Gloeobacter kilaueensis sp. nov., from a Lava Cave in Kilauea Caldera, Hawai'i.</title>
        <authorList>
            <person name="Saw J.H."/>
            <person name="Schatz M."/>
            <person name="Brown M.V."/>
            <person name="Kunkel D.D."/>
            <person name="Foster J.S."/>
            <person name="Shick H."/>
            <person name="Christensen S."/>
            <person name="Hou S."/>
            <person name="Wan X."/>
            <person name="Donachie S.P."/>
        </authorList>
    </citation>
    <scope>NUCLEOTIDE SEQUENCE [LARGE SCALE GENOMIC DNA]</scope>
    <source>
        <strain evidence="4">JS</strain>
    </source>
</reference>
<dbReference type="HOGENOM" id="CLU_1862335_0_0_3"/>
<feature type="region of interest" description="Disordered" evidence="1">
    <location>
        <begin position="82"/>
        <end position="137"/>
    </location>
</feature>
<organism evidence="3 4">
    <name type="scientific">Gloeobacter kilaueensis (strain ATCC BAA-2537 / CCAP 1431/1 / ULC 316 / JS1)</name>
    <dbReference type="NCBI Taxonomy" id="1183438"/>
    <lineage>
        <taxon>Bacteria</taxon>
        <taxon>Bacillati</taxon>
        <taxon>Cyanobacteriota</taxon>
        <taxon>Cyanophyceae</taxon>
        <taxon>Gloeobacterales</taxon>
        <taxon>Gloeobacteraceae</taxon>
        <taxon>Gloeobacter</taxon>
    </lineage>
</organism>